<sequence>KGKAMRGETDLDAAYRECREESGLRPTDLQLLTSFHTPGRSGKQRGMETWNAFWGRVPAETLIPFTHRVKGKGRDRGRVYHFRLVPLDAVSLHPPLNGPLPALRRARAETATVPSPVIPPKHGGAKP</sequence>
<feature type="region of interest" description="Disordered" evidence="1">
    <location>
        <begin position="108"/>
        <end position="127"/>
    </location>
</feature>
<feature type="domain" description="Nudix hydrolase" evidence="2">
    <location>
        <begin position="1"/>
        <end position="94"/>
    </location>
</feature>
<dbReference type="Gene3D" id="3.90.79.10">
    <property type="entry name" value="Nucleoside Triphosphate Pyrophosphohydrolase"/>
    <property type="match status" value="1"/>
</dbReference>
<dbReference type="EMBL" id="CADCTR010002073">
    <property type="protein sequence ID" value="CAA9330239.1"/>
    <property type="molecule type" value="Genomic_DNA"/>
</dbReference>
<dbReference type="InterPro" id="IPR015797">
    <property type="entry name" value="NUDIX_hydrolase-like_dom_sf"/>
</dbReference>
<organism evidence="3">
    <name type="scientific">uncultured Chloroflexia bacterium</name>
    <dbReference type="NCBI Taxonomy" id="1672391"/>
    <lineage>
        <taxon>Bacteria</taxon>
        <taxon>Bacillati</taxon>
        <taxon>Chloroflexota</taxon>
        <taxon>Chloroflexia</taxon>
        <taxon>environmental samples</taxon>
    </lineage>
</organism>
<evidence type="ECO:0000259" key="2">
    <source>
        <dbReference type="Pfam" id="PF00293"/>
    </source>
</evidence>
<evidence type="ECO:0000313" key="3">
    <source>
        <dbReference type="EMBL" id="CAA9330239.1"/>
    </source>
</evidence>
<feature type="non-terminal residue" evidence="3">
    <location>
        <position position="1"/>
    </location>
</feature>
<evidence type="ECO:0000256" key="1">
    <source>
        <dbReference type="SAM" id="MobiDB-lite"/>
    </source>
</evidence>
<reference evidence="3" key="1">
    <citation type="submission" date="2020-02" db="EMBL/GenBank/DDBJ databases">
        <authorList>
            <person name="Meier V. D."/>
        </authorList>
    </citation>
    <scope>NUCLEOTIDE SEQUENCE</scope>
    <source>
        <strain evidence="3">AVDCRST_MAG93</strain>
    </source>
</reference>
<dbReference type="InterPro" id="IPR000086">
    <property type="entry name" value="NUDIX_hydrolase_dom"/>
</dbReference>
<proteinExistence type="predicted"/>
<accession>A0A6J4LEF6</accession>
<gene>
    <name evidence="3" type="ORF">AVDCRST_MAG93-6160</name>
</gene>
<dbReference type="SUPFAM" id="SSF55811">
    <property type="entry name" value="Nudix"/>
    <property type="match status" value="1"/>
</dbReference>
<dbReference type="Pfam" id="PF00293">
    <property type="entry name" value="NUDIX"/>
    <property type="match status" value="1"/>
</dbReference>
<name>A0A6J4LEF6_9CHLR</name>
<dbReference type="AlphaFoldDB" id="A0A6J4LEF6"/>
<protein>
    <recommendedName>
        <fullName evidence="2">Nudix hydrolase domain-containing protein</fullName>
    </recommendedName>
</protein>